<organism evidence="4 5">
    <name type="scientific">Erysiphe neolycopersici</name>
    <dbReference type="NCBI Taxonomy" id="212602"/>
    <lineage>
        <taxon>Eukaryota</taxon>
        <taxon>Fungi</taxon>
        <taxon>Dikarya</taxon>
        <taxon>Ascomycota</taxon>
        <taxon>Pezizomycotina</taxon>
        <taxon>Leotiomycetes</taxon>
        <taxon>Erysiphales</taxon>
        <taxon>Erysiphaceae</taxon>
        <taxon>Erysiphe</taxon>
    </lineage>
</organism>
<sequence>MTTQSLLDSSLNVKIPFIPLTYSLDESWSSALGIIHTLRQEWEDDKIEITRFTDGTTNTLLKVVNKLPELSTEEIDNEAILLRAYGQGTELIIDREREAQNHELLMQYKLAPELLARFHNGMLYRFMRGTVTSPTDLRKQEVSLAIARRLAEWHAVVPCLQSSIRDTSNHSDQDSISQPTSILQATKLREKLDNTHQENISPNLWTVIQKWISALPTNTLAEKSRQITLQNEIDRLILELRDRPGLGNNSLVFAHCDLLSGNIVVLPQSTVDANATLTVSFIDYEYAAPSPAAFDIANHFAEWGGFDCDYHQLPTRSQRIDFIREYIRSYYKHIHHNISDEDREAESKRLFSEVDLFRGLPGLYWGIWALIQSKISKINFDYASYAESRLGEYWAWRNENDGTRAAFGGQVPLREARWAED</sequence>
<name>A0A420HZQ6_9PEZI</name>
<dbReference type="EC" id="2.7.1.82" evidence="3"/>
<dbReference type="PANTHER" id="PTHR22603:SF66">
    <property type="entry name" value="ETHANOLAMINE KINASE"/>
    <property type="match status" value="1"/>
</dbReference>
<evidence type="ECO:0000256" key="3">
    <source>
        <dbReference type="ARBA" id="ARBA00038874"/>
    </source>
</evidence>
<evidence type="ECO:0000313" key="5">
    <source>
        <dbReference type="Proteomes" id="UP000286134"/>
    </source>
</evidence>
<comment type="caution">
    <text evidence="4">The sequence shown here is derived from an EMBL/GenBank/DDBJ whole genome shotgun (WGS) entry which is preliminary data.</text>
</comment>
<gene>
    <name evidence="4" type="ORF">OnM2_029056</name>
</gene>
<reference evidence="4 5" key="1">
    <citation type="journal article" date="2018" name="BMC Genomics">
        <title>Comparative genome analyses reveal sequence features reflecting distinct modes of host-adaptation between dicot and monocot powdery mildew.</title>
        <authorList>
            <person name="Wu Y."/>
            <person name="Ma X."/>
            <person name="Pan Z."/>
            <person name="Kale S.D."/>
            <person name="Song Y."/>
            <person name="King H."/>
            <person name="Zhang Q."/>
            <person name="Presley C."/>
            <person name="Deng X."/>
            <person name="Wei C.I."/>
            <person name="Xiao S."/>
        </authorList>
    </citation>
    <scope>NUCLEOTIDE SEQUENCE [LARGE SCALE GENOMIC DNA]</scope>
    <source>
        <strain evidence="4">UMSG2</strain>
    </source>
</reference>
<accession>A0A420HZQ6</accession>
<dbReference type="STRING" id="212602.A0A420HZQ6"/>
<comment type="similarity">
    <text evidence="2">Belongs to the choline/ethanolamine kinase family.</text>
</comment>
<evidence type="ECO:0000256" key="2">
    <source>
        <dbReference type="ARBA" id="ARBA00038211"/>
    </source>
</evidence>
<dbReference type="Pfam" id="PF01633">
    <property type="entry name" value="Choline_kinase"/>
    <property type="match status" value="1"/>
</dbReference>
<dbReference type="GO" id="GO:0004305">
    <property type="term" value="F:ethanolamine kinase activity"/>
    <property type="evidence" value="ECO:0007669"/>
    <property type="project" value="UniProtKB-EC"/>
</dbReference>
<dbReference type="EMBL" id="MCFK01002958">
    <property type="protein sequence ID" value="RKF62919.1"/>
    <property type="molecule type" value="Genomic_DNA"/>
</dbReference>
<protein>
    <recommendedName>
        <fullName evidence="3">ethanolamine kinase</fullName>
        <ecNumber evidence="3">2.7.1.82</ecNumber>
    </recommendedName>
</protein>
<evidence type="ECO:0000256" key="1">
    <source>
        <dbReference type="ARBA" id="ARBA00037883"/>
    </source>
</evidence>
<keyword evidence="4" id="KW-0808">Transferase</keyword>
<dbReference type="AlphaFoldDB" id="A0A420HZQ6"/>
<comment type="pathway">
    <text evidence="1">Phospholipid metabolism; phosphatidylethanolamine biosynthesis; phosphatidylethanolamine from ethanolamine: step 1/3.</text>
</comment>
<dbReference type="SUPFAM" id="SSF56112">
    <property type="entry name" value="Protein kinase-like (PK-like)"/>
    <property type="match status" value="1"/>
</dbReference>
<dbReference type="OrthoDB" id="10267235at2759"/>
<keyword evidence="5" id="KW-1185">Reference proteome</keyword>
<keyword evidence="4" id="KW-0418">Kinase</keyword>
<proteinExistence type="inferred from homology"/>
<dbReference type="Proteomes" id="UP000286134">
    <property type="component" value="Unassembled WGS sequence"/>
</dbReference>
<dbReference type="PANTHER" id="PTHR22603">
    <property type="entry name" value="CHOLINE/ETHANOALAMINE KINASE"/>
    <property type="match status" value="1"/>
</dbReference>
<dbReference type="GO" id="GO:0005737">
    <property type="term" value="C:cytoplasm"/>
    <property type="evidence" value="ECO:0007669"/>
    <property type="project" value="TreeGrafter"/>
</dbReference>
<dbReference type="GO" id="GO:0006646">
    <property type="term" value="P:phosphatidylethanolamine biosynthetic process"/>
    <property type="evidence" value="ECO:0007669"/>
    <property type="project" value="TreeGrafter"/>
</dbReference>
<dbReference type="Gene3D" id="3.90.1200.10">
    <property type="match status" value="1"/>
</dbReference>
<evidence type="ECO:0000313" key="4">
    <source>
        <dbReference type="EMBL" id="RKF62919.1"/>
    </source>
</evidence>
<dbReference type="CDD" id="cd05157">
    <property type="entry name" value="ETNK_euk"/>
    <property type="match status" value="1"/>
</dbReference>
<dbReference type="InterPro" id="IPR011009">
    <property type="entry name" value="Kinase-like_dom_sf"/>
</dbReference>